<dbReference type="VEuPathDB" id="FungiDB:BD410DRAFT_683318"/>
<accession>A0A4Y7PJZ5</accession>
<protein>
    <submittedName>
        <fullName evidence="2">Uncharacterized protein</fullName>
    </submittedName>
</protein>
<keyword evidence="3" id="KW-1185">Reference proteome</keyword>
<dbReference type="AlphaFoldDB" id="A0A4Y7PJZ5"/>
<dbReference type="STRING" id="50990.A0A4Y7PJZ5"/>
<evidence type="ECO:0000313" key="2">
    <source>
        <dbReference type="EMBL" id="TDL15172.1"/>
    </source>
</evidence>
<gene>
    <name evidence="2" type="ORF">BD410DRAFT_683318</name>
</gene>
<keyword evidence="1" id="KW-0472">Membrane</keyword>
<feature type="non-terminal residue" evidence="2">
    <location>
        <position position="1"/>
    </location>
</feature>
<keyword evidence="1" id="KW-1133">Transmembrane helix</keyword>
<dbReference type="EMBL" id="ML170287">
    <property type="protein sequence ID" value="TDL15172.1"/>
    <property type="molecule type" value="Genomic_DNA"/>
</dbReference>
<feature type="transmembrane region" description="Helical" evidence="1">
    <location>
        <begin position="34"/>
        <end position="57"/>
    </location>
</feature>
<name>A0A4Y7PJZ5_9AGAM</name>
<feature type="non-terminal residue" evidence="2">
    <location>
        <position position="60"/>
    </location>
</feature>
<keyword evidence="1" id="KW-0812">Transmembrane</keyword>
<proteinExistence type="predicted"/>
<dbReference type="Proteomes" id="UP000294933">
    <property type="component" value="Unassembled WGS sequence"/>
</dbReference>
<evidence type="ECO:0000256" key="1">
    <source>
        <dbReference type="SAM" id="Phobius"/>
    </source>
</evidence>
<reference evidence="2 3" key="1">
    <citation type="submission" date="2018-06" db="EMBL/GenBank/DDBJ databases">
        <title>A transcriptomic atlas of mushroom development highlights an independent origin of complex multicellularity.</title>
        <authorList>
            <consortium name="DOE Joint Genome Institute"/>
            <person name="Krizsan K."/>
            <person name="Almasi E."/>
            <person name="Merenyi Z."/>
            <person name="Sahu N."/>
            <person name="Viragh M."/>
            <person name="Koszo T."/>
            <person name="Mondo S."/>
            <person name="Kiss B."/>
            <person name="Balint B."/>
            <person name="Kues U."/>
            <person name="Barry K."/>
            <person name="Hegedus J.C."/>
            <person name="Henrissat B."/>
            <person name="Johnson J."/>
            <person name="Lipzen A."/>
            <person name="Ohm R."/>
            <person name="Nagy I."/>
            <person name="Pangilinan J."/>
            <person name="Yan J."/>
            <person name="Xiong Y."/>
            <person name="Grigoriev I.V."/>
            <person name="Hibbett D.S."/>
            <person name="Nagy L.G."/>
        </authorList>
    </citation>
    <scope>NUCLEOTIDE SEQUENCE [LARGE SCALE GENOMIC DNA]</scope>
    <source>
        <strain evidence="2 3">SZMC22713</strain>
    </source>
</reference>
<dbReference type="OrthoDB" id="2985014at2759"/>
<organism evidence="2 3">
    <name type="scientific">Rickenella mellea</name>
    <dbReference type="NCBI Taxonomy" id="50990"/>
    <lineage>
        <taxon>Eukaryota</taxon>
        <taxon>Fungi</taxon>
        <taxon>Dikarya</taxon>
        <taxon>Basidiomycota</taxon>
        <taxon>Agaricomycotina</taxon>
        <taxon>Agaricomycetes</taxon>
        <taxon>Hymenochaetales</taxon>
        <taxon>Rickenellaceae</taxon>
        <taxon>Rickenella</taxon>
    </lineage>
</organism>
<sequence>GVQYQTVIAILYLSYAPAQIPSNMILNRVTRPSLYIGGCVVLWGMISASTAVNYFYFAYS</sequence>
<evidence type="ECO:0000313" key="3">
    <source>
        <dbReference type="Proteomes" id="UP000294933"/>
    </source>
</evidence>